<dbReference type="Proteomes" id="UP001500879">
    <property type="component" value="Unassembled WGS sequence"/>
</dbReference>
<sequence>MAGFGFCLTCGRSGALEGHHVAGRGNHKDLVVDICKTCHHLYLSRWHRAGGVQLRHEAPRGEADARRAVVVGAFQVLALALWRMREASVSPEGAAGGAVLAGRALSRAMDAAESGVRVGRWSPDGRWPLSAPPVGADNPAAAADRAAGWARFALDVVEAMEADAGRAGAGLPPDGLKSLVDVLRSVAAAPGAFVSSWSVAMADADSARRAAAAVLAVHEAVVGVVEAMLSAAPGSVEASYAAFEAVQAAERDVFALLTEHAPAPRQDRAGGRAAAA</sequence>
<name>A0ABP3IN08_9ACTN</name>
<evidence type="ECO:0008006" key="3">
    <source>
        <dbReference type="Google" id="ProtNLM"/>
    </source>
</evidence>
<proteinExistence type="predicted"/>
<dbReference type="RefSeq" id="WP_344025469.1">
    <property type="nucleotide sequence ID" value="NZ_BAAABX010000042.1"/>
</dbReference>
<accession>A0ABP3IN08</accession>
<evidence type="ECO:0000313" key="1">
    <source>
        <dbReference type="EMBL" id="GAA0411817.1"/>
    </source>
</evidence>
<reference evidence="2" key="1">
    <citation type="journal article" date="2019" name="Int. J. Syst. Evol. Microbiol.">
        <title>The Global Catalogue of Microorganisms (GCM) 10K type strain sequencing project: providing services to taxonomists for standard genome sequencing and annotation.</title>
        <authorList>
            <consortium name="The Broad Institute Genomics Platform"/>
            <consortium name="The Broad Institute Genome Sequencing Center for Infectious Disease"/>
            <person name="Wu L."/>
            <person name="Ma J."/>
        </authorList>
    </citation>
    <scope>NUCLEOTIDE SEQUENCE [LARGE SCALE GENOMIC DNA]</scope>
    <source>
        <strain evidence="2">JCM 4788</strain>
    </source>
</reference>
<keyword evidence="2" id="KW-1185">Reference proteome</keyword>
<comment type="caution">
    <text evidence="1">The sequence shown here is derived from an EMBL/GenBank/DDBJ whole genome shotgun (WGS) entry which is preliminary data.</text>
</comment>
<protein>
    <recommendedName>
        <fullName evidence="3">HNH endonuclease</fullName>
    </recommendedName>
</protein>
<organism evidence="1 2">
    <name type="scientific">Streptomyces luteireticuli</name>
    <dbReference type="NCBI Taxonomy" id="173858"/>
    <lineage>
        <taxon>Bacteria</taxon>
        <taxon>Bacillati</taxon>
        <taxon>Actinomycetota</taxon>
        <taxon>Actinomycetes</taxon>
        <taxon>Kitasatosporales</taxon>
        <taxon>Streptomycetaceae</taxon>
        <taxon>Streptomyces</taxon>
    </lineage>
</organism>
<gene>
    <name evidence="1" type="ORF">GCM10010357_36150</name>
</gene>
<dbReference type="EMBL" id="BAAABX010000042">
    <property type="protein sequence ID" value="GAA0411817.1"/>
    <property type="molecule type" value="Genomic_DNA"/>
</dbReference>
<evidence type="ECO:0000313" key="2">
    <source>
        <dbReference type="Proteomes" id="UP001500879"/>
    </source>
</evidence>